<dbReference type="InterPro" id="IPR024194">
    <property type="entry name" value="Ac/AlaTfrase_AlgI/DltB"/>
</dbReference>
<evidence type="ECO:0000256" key="5">
    <source>
        <dbReference type="ARBA" id="ARBA00022692"/>
    </source>
</evidence>
<keyword evidence="4 9" id="KW-0808">Transferase</keyword>
<feature type="transmembrane region" description="Helical" evidence="10">
    <location>
        <begin position="6"/>
        <end position="23"/>
    </location>
</feature>
<reference evidence="11 12" key="1">
    <citation type="submission" date="2019-03" db="EMBL/GenBank/DDBJ databases">
        <title>Genomic Encyclopedia of Type Strains, Phase IV (KMG-IV): sequencing the most valuable type-strain genomes for metagenomic binning, comparative biology and taxonomic classification.</title>
        <authorList>
            <person name="Goeker M."/>
        </authorList>
    </citation>
    <scope>NUCLEOTIDE SEQUENCE [LARGE SCALE GENOMIC DNA]</scope>
    <source>
        <strain evidence="11 12">DSM 100433</strain>
    </source>
</reference>
<evidence type="ECO:0000256" key="7">
    <source>
        <dbReference type="ARBA" id="ARBA00023136"/>
    </source>
</evidence>
<comment type="caution">
    <text evidence="11">The sequence shown here is derived from an EMBL/GenBank/DDBJ whole genome shotgun (WGS) entry which is preliminary data.</text>
</comment>
<feature type="transmembrane region" description="Helical" evidence="10">
    <location>
        <begin position="105"/>
        <end position="127"/>
    </location>
</feature>
<evidence type="ECO:0000313" key="11">
    <source>
        <dbReference type="EMBL" id="TCL45245.1"/>
    </source>
</evidence>
<feature type="transmembrane region" description="Helical" evidence="10">
    <location>
        <begin position="218"/>
        <end position="239"/>
    </location>
</feature>
<dbReference type="GO" id="GO:0042121">
    <property type="term" value="P:alginic acid biosynthetic process"/>
    <property type="evidence" value="ECO:0007669"/>
    <property type="project" value="InterPro"/>
</dbReference>
<comment type="subcellular location">
    <subcellularLocation>
        <location evidence="1">Cell membrane</location>
        <topology evidence="1">Multi-pass membrane protein</topology>
    </subcellularLocation>
</comment>
<dbReference type="GO" id="GO:0016746">
    <property type="term" value="F:acyltransferase activity"/>
    <property type="evidence" value="ECO:0007669"/>
    <property type="project" value="UniProtKB-KW"/>
</dbReference>
<keyword evidence="12" id="KW-1185">Reference proteome</keyword>
<feature type="transmembrane region" description="Helical" evidence="10">
    <location>
        <begin position="323"/>
        <end position="341"/>
    </location>
</feature>
<dbReference type="RefSeq" id="WP_132083587.1">
    <property type="nucleotide sequence ID" value="NZ_SLUK01000001.1"/>
</dbReference>
<evidence type="ECO:0000256" key="2">
    <source>
        <dbReference type="ARBA" id="ARBA00010323"/>
    </source>
</evidence>
<feature type="transmembrane region" description="Helical" evidence="10">
    <location>
        <begin position="348"/>
        <end position="370"/>
    </location>
</feature>
<feature type="transmembrane region" description="Helical" evidence="10">
    <location>
        <begin position="73"/>
        <end position="93"/>
    </location>
</feature>
<dbReference type="PIRSF" id="PIRSF016636">
    <property type="entry name" value="AlgI_DltB"/>
    <property type="match status" value="1"/>
</dbReference>
<dbReference type="Pfam" id="PF03062">
    <property type="entry name" value="MBOAT"/>
    <property type="match status" value="1"/>
</dbReference>
<dbReference type="InterPro" id="IPR028362">
    <property type="entry name" value="AlgI"/>
</dbReference>
<feature type="transmembrane region" description="Helical" evidence="10">
    <location>
        <begin position="446"/>
        <end position="467"/>
    </location>
</feature>
<dbReference type="InterPro" id="IPR004299">
    <property type="entry name" value="MBOAT_fam"/>
</dbReference>
<dbReference type="AlphaFoldDB" id="A0A9X8Y9F6"/>
<evidence type="ECO:0000256" key="9">
    <source>
        <dbReference type="PIRNR" id="PIRNR016636"/>
    </source>
</evidence>
<accession>A0A9X8Y9F6</accession>
<keyword evidence="8 9" id="KW-0012">Acyltransferase</keyword>
<evidence type="ECO:0000313" key="12">
    <source>
        <dbReference type="Proteomes" id="UP000294682"/>
    </source>
</evidence>
<proteinExistence type="inferred from homology"/>
<protein>
    <submittedName>
        <fullName evidence="11">Alginate O-acetyltransferase complex protein AlgI</fullName>
    </submittedName>
</protein>
<keyword evidence="3 9" id="KW-1003">Cell membrane</keyword>
<evidence type="ECO:0000256" key="3">
    <source>
        <dbReference type="ARBA" id="ARBA00022475"/>
    </source>
</evidence>
<evidence type="ECO:0000256" key="1">
    <source>
        <dbReference type="ARBA" id="ARBA00004651"/>
    </source>
</evidence>
<evidence type="ECO:0000256" key="4">
    <source>
        <dbReference type="ARBA" id="ARBA00022679"/>
    </source>
</evidence>
<feature type="transmembrane region" description="Helical" evidence="10">
    <location>
        <begin position="302"/>
        <end position="317"/>
    </location>
</feature>
<dbReference type="Proteomes" id="UP000294682">
    <property type="component" value="Unassembled WGS sequence"/>
</dbReference>
<feature type="transmembrane region" description="Helical" evidence="10">
    <location>
        <begin position="404"/>
        <end position="426"/>
    </location>
</feature>
<keyword evidence="5 10" id="KW-0812">Transmembrane</keyword>
<gene>
    <name evidence="11" type="ORF">EDD78_101227</name>
</gene>
<dbReference type="InterPro" id="IPR051085">
    <property type="entry name" value="MB_O-acyltransferase"/>
</dbReference>
<evidence type="ECO:0000256" key="8">
    <source>
        <dbReference type="ARBA" id="ARBA00023315"/>
    </source>
</evidence>
<dbReference type="PIRSF" id="PIRSF500217">
    <property type="entry name" value="AlgI"/>
    <property type="match status" value="1"/>
</dbReference>
<feature type="transmembrane region" description="Helical" evidence="10">
    <location>
        <begin position="30"/>
        <end position="53"/>
    </location>
</feature>
<dbReference type="PANTHER" id="PTHR13285">
    <property type="entry name" value="ACYLTRANSFERASE"/>
    <property type="match status" value="1"/>
</dbReference>
<keyword evidence="6 10" id="KW-1133">Transmembrane helix</keyword>
<dbReference type="EMBL" id="SLUK01000001">
    <property type="protein sequence ID" value="TCL45245.1"/>
    <property type="molecule type" value="Genomic_DNA"/>
</dbReference>
<name>A0A9X8Y9F6_9FIRM</name>
<dbReference type="PANTHER" id="PTHR13285:SF23">
    <property type="entry name" value="TEICHOIC ACID D-ALANYLTRANSFERASE"/>
    <property type="match status" value="1"/>
</dbReference>
<sequence length="469" mass="53492">MVFSNLIFLYLFLPLNIILYYLSKNKTYRNLVLILFSLLFYAWGEPVWVFVLMFSVGVDYCNGRIIERSRGRLAAKLALAVSVGVNLSLLGLFKYSGFLVSSVNAAFGLSLPVPQFILPIGISFYSFQAISYVVDVYRGDVAAQKSYYKLLMYVSLYPQLVAGPIVRYSQIAVEIDERRTTSQDVSLGLTRMLCGLTKKVVIANVAGKLLEGFTGAPVGTLSVAGAWFGMLLFGLQIYYDFSGYSDMAIGLGQVFGFHYQENFNYPYVSRSVTEFWRRWHISLSSFFRDYVYIPLGGNRRRQYLNLFIVWFLTGLWHGPSWNFVLWGLYFGVFIALERLFLSKVLGRLPLVFSHLYLLVVALLGWTLFYFEDFGRLRGYLGVMFGLSGAPLWETKVGLVILNNLLWLIVALLFCLPVVPHVKALIARYASHRQMVLVRLCETVMNFALLFLCTSLLVGQSFNPFLYFRF</sequence>
<evidence type="ECO:0000256" key="6">
    <source>
        <dbReference type="ARBA" id="ARBA00022989"/>
    </source>
</evidence>
<organism evidence="11 12">
    <name type="scientific">Harryflintia acetispora</name>
    <dbReference type="NCBI Taxonomy" id="1849041"/>
    <lineage>
        <taxon>Bacteria</taxon>
        <taxon>Bacillati</taxon>
        <taxon>Bacillota</taxon>
        <taxon>Clostridia</taxon>
        <taxon>Eubacteriales</taxon>
        <taxon>Oscillospiraceae</taxon>
        <taxon>Harryflintia</taxon>
    </lineage>
</organism>
<keyword evidence="7 9" id="KW-0472">Membrane</keyword>
<comment type="similarity">
    <text evidence="2 9">Belongs to the membrane-bound acyltransferase family.</text>
</comment>
<evidence type="ECO:0000256" key="10">
    <source>
        <dbReference type="SAM" id="Phobius"/>
    </source>
</evidence>
<dbReference type="GO" id="GO:0005886">
    <property type="term" value="C:plasma membrane"/>
    <property type="evidence" value="ECO:0007669"/>
    <property type="project" value="UniProtKB-SubCell"/>
</dbReference>